<organism evidence="1">
    <name type="scientific">Nothobranchius korthausae</name>
    <dbReference type="NCBI Taxonomy" id="1143690"/>
    <lineage>
        <taxon>Eukaryota</taxon>
        <taxon>Metazoa</taxon>
        <taxon>Chordata</taxon>
        <taxon>Craniata</taxon>
        <taxon>Vertebrata</taxon>
        <taxon>Euteleostomi</taxon>
        <taxon>Actinopterygii</taxon>
        <taxon>Neopterygii</taxon>
        <taxon>Teleostei</taxon>
        <taxon>Neoteleostei</taxon>
        <taxon>Acanthomorphata</taxon>
        <taxon>Ovalentaria</taxon>
        <taxon>Atherinomorphae</taxon>
        <taxon>Cyprinodontiformes</taxon>
        <taxon>Nothobranchiidae</taxon>
        <taxon>Nothobranchius</taxon>
    </lineage>
</organism>
<accession>A0A1A8GF02</accession>
<feature type="non-terminal residue" evidence="1">
    <location>
        <position position="52"/>
    </location>
</feature>
<reference evidence="1" key="1">
    <citation type="submission" date="2016-05" db="EMBL/GenBank/DDBJ databases">
        <authorList>
            <person name="Lavstsen T."/>
            <person name="Jespersen J.S."/>
        </authorList>
    </citation>
    <scope>NUCLEOTIDE SEQUENCE</scope>
    <source>
        <tissue evidence="1">Brain</tissue>
    </source>
</reference>
<gene>
    <name evidence="1" type="primary">Nfu_g_1_023677</name>
</gene>
<evidence type="ECO:0000313" key="1">
    <source>
        <dbReference type="EMBL" id="SBQ69626.1"/>
    </source>
</evidence>
<feature type="non-terminal residue" evidence="1">
    <location>
        <position position="1"/>
    </location>
</feature>
<dbReference type="AlphaFoldDB" id="A0A1A8GF02"/>
<dbReference type="EMBL" id="HAEC01001549">
    <property type="protein sequence ID" value="SBQ69626.1"/>
    <property type="molecule type" value="Transcribed_RNA"/>
</dbReference>
<name>A0A1A8GF02_9TELE</name>
<proteinExistence type="predicted"/>
<sequence length="52" mass="5715">IQDSKVLHTTVIHSLSHSCWSLAALCTSSPGTLAPLTTTRRWVKGLTKMHNK</sequence>
<protein>
    <submittedName>
        <fullName evidence="1">Uncharacterized protein</fullName>
    </submittedName>
</protein>
<reference evidence="1" key="2">
    <citation type="submission" date="2016-06" db="EMBL/GenBank/DDBJ databases">
        <title>The genome of a short-lived fish provides insights into sex chromosome evolution and the genetic control of aging.</title>
        <authorList>
            <person name="Reichwald K."/>
            <person name="Felder M."/>
            <person name="Petzold A."/>
            <person name="Koch P."/>
            <person name="Groth M."/>
            <person name="Platzer M."/>
        </authorList>
    </citation>
    <scope>NUCLEOTIDE SEQUENCE</scope>
    <source>
        <tissue evidence="1">Brain</tissue>
    </source>
</reference>